<organism evidence="2 3">
    <name type="scientific">Diaphorina citri</name>
    <name type="common">Asian citrus psyllid</name>
    <dbReference type="NCBI Taxonomy" id="121845"/>
    <lineage>
        <taxon>Eukaryota</taxon>
        <taxon>Metazoa</taxon>
        <taxon>Ecdysozoa</taxon>
        <taxon>Arthropoda</taxon>
        <taxon>Hexapoda</taxon>
        <taxon>Insecta</taxon>
        <taxon>Pterygota</taxon>
        <taxon>Neoptera</taxon>
        <taxon>Paraneoptera</taxon>
        <taxon>Hemiptera</taxon>
        <taxon>Sternorrhyncha</taxon>
        <taxon>Psylloidea</taxon>
        <taxon>Psyllidae</taxon>
        <taxon>Diaphorininae</taxon>
        <taxon>Diaphorina</taxon>
    </lineage>
</organism>
<evidence type="ECO:0000313" key="3">
    <source>
        <dbReference type="RefSeq" id="XP_026685350.1"/>
    </source>
</evidence>
<keyword evidence="1" id="KW-0472">Membrane</keyword>
<feature type="transmembrane region" description="Helical" evidence="1">
    <location>
        <begin position="71"/>
        <end position="91"/>
    </location>
</feature>
<dbReference type="RefSeq" id="XP_026685350.1">
    <property type="nucleotide sequence ID" value="XM_026829549.1"/>
</dbReference>
<sequence length="197" mass="22891">MSFMVLQTVIPLSSEEIELQANIYKNKHPGRIVMSTLRIPFIDETESWYYEAIMLCELYGGFFMQILLTPIVLPLVVFTNLAFSICLYQLTDTSSSLSKVRKCKFLFEIITLTLQYFFLNNSSEIMDDCNAMVCRSINSSHWQHCTLDTKRGLMSLLRICQRPNHLEFYGGVIIPSRDFFLKVIKIAYSFVNFIRCT</sequence>
<evidence type="ECO:0000313" key="2">
    <source>
        <dbReference type="Proteomes" id="UP000079169"/>
    </source>
</evidence>
<gene>
    <name evidence="3" type="primary">LOC113470827</name>
</gene>
<dbReference type="AlphaFoldDB" id="A0A3Q0JF91"/>
<keyword evidence="1" id="KW-1133">Transmembrane helix</keyword>
<reference evidence="3" key="1">
    <citation type="submission" date="2025-08" db="UniProtKB">
        <authorList>
            <consortium name="RefSeq"/>
        </authorList>
    </citation>
    <scope>IDENTIFICATION</scope>
</reference>
<name>A0A3Q0JF91_DIACI</name>
<accession>A0A3Q0JF91</accession>
<dbReference type="GeneID" id="113470827"/>
<keyword evidence="1" id="KW-0812">Transmembrane</keyword>
<dbReference type="PaxDb" id="121845-A0A3Q0JF91"/>
<evidence type="ECO:0000256" key="1">
    <source>
        <dbReference type="SAM" id="Phobius"/>
    </source>
</evidence>
<dbReference type="KEGG" id="dci:113470827"/>
<dbReference type="Proteomes" id="UP000079169">
    <property type="component" value="Unplaced"/>
</dbReference>
<protein>
    <submittedName>
        <fullName evidence="3">Uncharacterized protein LOC113470827</fullName>
    </submittedName>
</protein>
<proteinExistence type="predicted"/>
<keyword evidence="2" id="KW-1185">Reference proteome</keyword>